<dbReference type="Gene3D" id="3.40.430.10">
    <property type="entry name" value="Dihydrofolate Reductase, subunit A"/>
    <property type="match status" value="1"/>
</dbReference>
<dbReference type="PANTHER" id="PTHR38011">
    <property type="entry name" value="DIHYDROFOLATE REDUCTASE FAMILY PROTEIN (AFU_ORTHOLOGUE AFUA_8G06820)"/>
    <property type="match status" value="1"/>
</dbReference>
<dbReference type="PANTHER" id="PTHR38011:SF11">
    <property type="entry name" value="2,5-DIAMINO-6-RIBOSYLAMINO-4(3H)-PYRIMIDINONE 5'-PHOSPHATE REDUCTASE"/>
    <property type="match status" value="1"/>
</dbReference>
<sequence>MRTIVASLFTSLDGVTDEPGQWHFPYWSDEMAEDVEATMSGADTMLLGRRTYEGFAASWPDRADEGAEFMNTITKYVVSATLAEADWNNTTVITRDQVAELKARDGGTIMISGSVSLVRSLLLAGELDELHLLVHPIVLGRGARLFDDIGTELPLTLTGSRTFGTGVLALTYTR</sequence>
<dbReference type="Pfam" id="PF01872">
    <property type="entry name" value="RibD_C"/>
    <property type="match status" value="1"/>
</dbReference>
<keyword evidence="3" id="KW-1185">Reference proteome</keyword>
<feature type="domain" description="Bacterial bifunctional deaminase-reductase C-terminal" evidence="1">
    <location>
        <begin position="2"/>
        <end position="168"/>
    </location>
</feature>
<comment type="caution">
    <text evidence="2">The sequence shown here is derived from an EMBL/GenBank/DDBJ whole genome shotgun (WGS) entry which is preliminary data.</text>
</comment>
<dbReference type="EMBL" id="JBHTIS010000518">
    <property type="protein sequence ID" value="MFD1046087.1"/>
    <property type="molecule type" value="Genomic_DNA"/>
</dbReference>
<evidence type="ECO:0000259" key="1">
    <source>
        <dbReference type="Pfam" id="PF01872"/>
    </source>
</evidence>
<protein>
    <submittedName>
        <fullName evidence="2">Dihydrofolate reductase family protein</fullName>
    </submittedName>
</protein>
<dbReference type="InterPro" id="IPR024072">
    <property type="entry name" value="DHFR-like_dom_sf"/>
</dbReference>
<dbReference type="Proteomes" id="UP001597045">
    <property type="component" value="Unassembled WGS sequence"/>
</dbReference>
<dbReference type="InterPro" id="IPR002734">
    <property type="entry name" value="RibDG_C"/>
</dbReference>
<accession>A0ABW3M842</accession>
<organism evidence="2 3">
    <name type="scientific">Kibdelosporangium lantanae</name>
    <dbReference type="NCBI Taxonomy" id="1497396"/>
    <lineage>
        <taxon>Bacteria</taxon>
        <taxon>Bacillati</taxon>
        <taxon>Actinomycetota</taxon>
        <taxon>Actinomycetes</taxon>
        <taxon>Pseudonocardiales</taxon>
        <taxon>Pseudonocardiaceae</taxon>
        <taxon>Kibdelosporangium</taxon>
    </lineage>
</organism>
<evidence type="ECO:0000313" key="3">
    <source>
        <dbReference type="Proteomes" id="UP001597045"/>
    </source>
</evidence>
<reference evidence="3" key="1">
    <citation type="journal article" date="2019" name="Int. J. Syst. Evol. Microbiol.">
        <title>The Global Catalogue of Microorganisms (GCM) 10K type strain sequencing project: providing services to taxonomists for standard genome sequencing and annotation.</title>
        <authorList>
            <consortium name="The Broad Institute Genomics Platform"/>
            <consortium name="The Broad Institute Genome Sequencing Center for Infectious Disease"/>
            <person name="Wu L."/>
            <person name="Ma J."/>
        </authorList>
    </citation>
    <scope>NUCLEOTIDE SEQUENCE [LARGE SCALE GENOMIC DNA]</scope>
    <source>
        <strain evidence="3">JCM 31486</strain>
    </source>
</reference>
<proteinExistence type="predicted"/>
<gene>
    <name evidence="2" type="ORF">ACFQ1S_11190</name>
</gene>
<name>A0ABW3M842_9PSEU</name>
<dbReference type="SUPFAM" id="SSF53597">
    <property type="entry name" value="Dihydrofolate reductase-like"/>
    <property type="match status" value="1"/>
</dbReference>
<evidence type="ECO:0000313" key="2">
    <source>
        <dbReference type="EMBL" id="MFD1046087.1"/>
    </source>
</evidence>
<dbReference type="InterPro" id="IPR050765">
    <property type="entry name" value="Riboflavin_Biosynth_HTPR"/>
</dbReference>